<dbReference type="PANTHER" id="PTHR44846">
    <property type="entry name" value="MANNOSYL-D-GLYCERATE TRANSPORT/METABOLISM SYSTEM REPRESSOR MNGR-RELATED"/>
    <property type="match status" value="1"/>
</dbReference>
<evidence type="ECO:0000259" key="4">
    <source>
        <dbReference type="SMART" id="SM00866"/>
    </source>
</evidence>
<keyword evidence="6" id="KW-1185">Reference proteome</keyword>
<evidence type="ECO:0000313" key="5">
    <source>
        <dbReference type="EMBL" id="TFD75694.1"/>
    </source>
</evidence>
<dbReference type="InterPro" id="IPR028978">
    <property type="entry name" value="Chorismate_lyase_/UTRA_dom_sf"/>
</dbReference>
<evidence type="ECO:0000256" key="3">
    <source>
        <dbReference type="ARBA" id="ARBA00023163"/>
    </source>
</evidence>
<comment type="caution">
    <text evidence="5">The sequence shown here is derived from an EMBL/GenBank/DDBJ whole genome shotgun (WGS) entry which is preliminary data.</text>
</comment>
<evidence type="ECO:0000313" key="6">
    <source>
        <dbReference type="Proteomes" id="UP000298313"/>
    </source>
</evidence>
<dbReference type="PANTHER" id="PTHR44846:SF17">
    <property type="entry name" value="GNTR-FAMILY TRANSCRIPTIONAL REGULATOR"/>
    <property type="match status" value="1"/>
</dbReference>
<gene>
    <name evidence="5" type="ORF">E3T48_11080</name>
</gene>
<keyword evidence="2" id="KW-0238">DNA-binding</keyword>
<dbReference type="GO" id="GO:0003677">
    <property type="term" value="F:DNA binding"/>
    <property type="evidence" value="ECO:0007669"/>
    <property type="project" value="UniProtKB-KW"/>
</dbReference>
<dbReference type="SUPFAM" id="SSF46785">
    <property type="entry name" value="Winged helix' DNA-binding domain"/>
    <property type="match status" value="1"/>
</dbReference>
<feature type="domain" description="UbiC transcription regulator-associated" evidence="4">
    <location>
        <begin position="83"/>
        <end position="221"/>
    </location>
</feature>
<proteinExistence type="predicted"/>
<dbReference type="Pfam" id="PF07702">
    <property type="entry name" value="UTRA"/>
    <property type="match status" value="1"/>
</dbReference>
<dbReference type="AlphaFoldDB" id="A0A4V3IV40"/>
<keyword evidence="3" id="KW-0804">Transcription</keyword>
<protein>
    <submittedName>
        <fullName evidence="5">GntR family transcriptional regulator</fullName>
    </submittedName>
</protein>
<dbReference type="InterPro" id="IPR036390">
    <property type="entry name" value="WH_DNA-bd_sf"/>
</dbReference>
<sequence>MWQSICADLSRRITEDEFTDGFPGELDLAREYGVSRGTIRSALRPLRETGAVTAQRGRKPHLIRGGGRGAYGPVYSLFASVRATGMSQRSIVLVRELTTDPVAAAQLSLPPEVELFHLSRLRLADGEPLAVDHAWLPATRVQPLLEVDFTDTALYQELRERCGITLDGGREEVRADIATAADVTNLDCAIGAPLFRISRIGFCQGSALELRCSHIRGDRFVVTASFGEGIPRS</sequence>
<dbReference type="SMART" id="SM00866">
    <property type="entry name" value="UTRA"/>
    <property type="match status" value="1"/>
</dbReference>
<dbReference type="Proteomes" id="UP000298313">
    <property type="component" value="Unassembled WGS sequence"/>
</dbReference>
<name>A0A4V3IV40_9MICO</name>
<dbReference type="Pfam" id="PF00392">
    <property type="entry name" value="GntR"/>
    <property type="match status" value="1"/>
</dbReference>
<dbReference type="GO" id="GO:0045892">
    <property type="term" value="P:negative regulation of DNA-templated transcription"/>
    <property type="evidence" value="ECO:0007669"/>
    <property type="project" value="TreeGrafter"/>
</dbReference>
<organism evidence="5 6">
    <name type="scientific">Cryobacterium fucosi</name>
    <dbReference type="NCBI Taxonomy" id="1259157"/>
    <lineage>
        <taxon>Bacteria</taxon>
        <taxon>Bacillati</taxon>
        <taxon>Actinomycetota</taxon>
        <taxon>Actinomycetes</taxon>
        <taxon>Micrococcales</taxon>
        <taxon>Microbacteriaceae</taxon>
        <taxon>Cryobacterium</taxon>
    </lineage>
</organism>
<dbReference type="GO" id="GO:0003700">
    <property type="term" value="F:DNA-binding transcription factor activity"/>
    <property type="evidence" value="ECO:0007669"/>
    <property type="project" value="InterPro"/>
</dbReference>
<accession>A0A4V3IV40</accession>
<reference evidence="5 6" key="1">
    <citation type="submission" date="2019-03" db="EMBL/GenBank/DDBJ databases">
        <title>Genomics of glacier-inhabiting Cryobacterium strains.</title>
        <authorList>
            <person name="Liu Q."/>
            <person name="Xin Y.-H."/>
        </authorList>
    </citation>
    <scope>NUCLEOTIDE SEQUENCE [LARGE SCALE GENOMIC DNA]</scope>
    <source>
        <strain evidence="5 6">Hh4</strain>
    </source>
</reference>
<dbReference type="PRINTS" id="PR00035">
    <property type="entry name" value="HTHGNTR"/>
</dbReference>
<dbReference type="InterPro" id="IPR011663">
    <property type="entry name" value="UTRA"/>
</dbReference>
<dbReference type="InterPro" id="IPR050679">
    <property type="entry name" value="Bact_HTH_transcr_reg"/>
</dbReference>
<dbReference type="SUPFAM" id="SSF64288">
    <property type="entry name" value="Chorismate lyase-like"/>
    <property type="match status" value="1"/>
</dbReference>
<evidence type="ECO:0000256" key="1">
    <source>
        <dbReference type="ARBA" id="ARBA00023015"/>
    </source>
</evidence>
<dbReference type="Gene3D" id="1.10.10.10">
    <property type="entry name" value="Winged helix-like DNA-binding domain superfamily/Winged helix DNA-binding domain"/>
    <property type="match status" value="1"/>
</dbReference>
<dbReference type="InterPro" id="IPR036388">
    <property type="entry name" value="WH-like_DNA-bd_sf"/>
</dbReference>
<dbReference type="Gene3D" id="3.40.1410.10">
    <property type="entry name" value="Chorismate lyase-like"/>
    <property type="match status" value="1"/>
</dbReference>
<evidence type="ECO:0000256" key="2">
    <source>
        <dbReference type="ARBA" id="ARBA00023125"/>
    </source>
</evidence>
<dbReference type="EMBL" id="SOHH01000075">
    <property type="protein sequence ID" value="TFD75694.1"/>
    <property type="molecule type" value="Genomic_DNA"/>
</dbReference>
<keyword evidence="1" id="KW-0805">Transcription regulation</keyword>
<dbReference type="InterPro" id="IPR000524">
    <property type="entry name" value="Tscrpt_reg_HTH_GntR"/>
</dbReference>
<dbReference type="OrthoDB" id="7363114at2"/>